<accession>A0ABR0B9I1</accession>
<name>A0ABR0B9I1_9CRUS</name>
<evidence type="ECO:0000313" key="3">
    <source>
        <dbReference type="Proteomes" id="UP001234178"/>
    </source>
</evidence>
<feature type="region of interest" description="Disordered" evidence="1">
    <location>
        <begin position="22"/>
        <end position="43"/>
    </location>
</feature>
<protein>
    <submittedName>
        <fullName evidence="2">Uncharacterized protein</fullName>
    </submittedName>
</protein>
<gene>
    <name evidence="2" type="ORF">OUZ56_032646</name>
</gene>
<reference evidence="2 3" key="1">
    <citation type="journal article" date="2023" name="Nucleic Acids Res.">
        <title>The hologenome of Daphnia magna reveals possible DNA methylation and microbiome-mediated evolution of the host genome.</title>
        <authorList>
            <person name="Chaturvedi A."/>
            <person name="Li X."/>
            <person name="Dhandapani V."/>
            <person name="Marshall H."/>
            <person name="Kissane S."/>
            <person name="Cuenca-Cambronero M."/>
            <person name="Asole G."/>
            <person name="Calvet F."/>
            <person name="Ruiz-Romero M."/>
            <person name="Marangio P."/>
            <person name="Guigo R."/>
            <person name="Rago D."/>
            <person name="Mirbahai L."/>
            <person name="Eastwood N."/>
            <person name="Colbourne J.K."/>
            <person name="Zhou J."/>
            <person name="Mallon E."/>
            <person name="Orsini L."/>
        </authorList>
    </citation>
    <scope>NUCLEOTIDE SEQUENCE [LARGE SCALE GENOMIC DNA]</scope>
    <source>
        <strain evidence="2">LRV0_1</strain>
    </source>
</reference>
<organism evidence="2 3">
    <name type="scientific">Daphnia magna</name>
    <dbReference type="NCBI Taxonomy" id="35525"/>
    <lineage>
        <taxon>Eukaryota</taxon>
        <taxon>Metazoa</taxon>
        <taxon>Ecdysozoa</taxon>
        <taxon>Arthropoda</taxon>
        <taxon>Crustacea</taxon>
        <taxon>Branchiopoda</taxon>
        <taxon>Diplostraca</taxon>
        <taxon>Cladocera</taxon>
        <taxon>Anomopoda</taxon>
        <taxon>Daphniidae</taxon>
        <taxon>Daphnia</taxon>
    </lineage>
</organism>
<evidence type="ECO:0000256" key="1">
    <source>
        <dbReference type="SAM" id="MobiDB-lite"/>
    </source>
</evidence>
<proteinExistence type="predicted"/>
<dbReference type="EMBL" id="JAOYFB010000041">
    <property type="protein sequence ID" value="KAK4045238.1"/>
    <property type="molecule type" value="Genomic_DNA"/>
</dbReference>
<dbReference type="Proteomes" id="UP001234178">
    <property type="component" value="Unassembled WGS sequence"/>
</dbReference>
<comment type="caution">
    <text evidence="2">The sequence shown here is derived from an EMBL/GenBank/DDBJ whole genome shotgun (WGS) entry which is preliminary data.</text>
</comment>
<sequence>MRERTVACAAFAAAQAAALTRHLGRRRLPRPPRGPARRRRCRPRRRCRALPRSRLCNRGSRGRRKRRSECKGPSGPPCEGRFAAPPSMGGLCSRSSTTRGAAPEGRSAARCLYLRRFPRELGRQEIVTDQHHAARIVDETCFCETRSALLRPRPDGTLVGPLDISASKNTVRRDDRHGAPVRLADAKRGACVRHAEGERELVHRRGIVPPSPVGPQERRSRHQQCGGDVVAGCLLAVALAVPTASDPVPELMAHGPLVGRVGEARVYGDHRAVADTRQRRVAPRQPDVAHAIGAEEFPRDPERRGDLVGLQSCHAPKRFRVPLCQKLDVNHAPMDAPSGYTCRPPGAEQWTR</sequence>
<keyword evidence="3" id="KW-1185">Reference proteome</keyword>
<feature type="region of interest" description="Disordered" evidence="1">
    <location>
        <begin position="57"/>
        <end position="83"/>
    </location>
</feature>
<evidence type="ECO:0000313" key="2">
    <source>
        <dbReference type="EMBL" id="KAK4045238.1"/>
    </source>
</evidence>